<protein>
    <recommendedName>
        <fullName evidence="6">Ribosomal RNA small subunit methyltransferase G</fullName>
        <ecNumber evidence="6">2.1.1.-</ecNumber>
    </recommendedName>
    <alternativeName>
        <fullName evidence="6">16S rRNA 7-methylguanosine methyltransferase</fullName>
        <shortName evidence="6">16S rRNA m7G methyltransferase</shortName>
    </alternativeName>
</protein>
<dbReference type="EC" id="2.1.1.-" evidence="6"/>
<dbReference type="InterPro" id="IPR003682">
    <property type="entry name" value="rRNA_ssu_MeTfrase_G"/>
</dbReference>
<keyword evidence="3 6" id="KW-0489">Methyltransferase</keyword>
<dbReference type="InterPro" id="IPR029063">
    <property type="entry name" value="SAM-dependent_MTases_sf"/>
</dbReference>
<comment type="caution">
    <text evidence="7">The sequence shown here is derived from an EMBL/GenBank/DDBJ whole genome shotgun (WGS) entry which is preliminary data.</text>
</comment>
<dbReference type="HAMAP" id="MF_00074">
    <property type="entry name" value="16SrRNA_methyltr_G"/>
    <property type="match status" value="1"/>
</dbReference>
<keyword evidence="2 6" id="KW-0698">rRNA processing</keyword>
<feature type="binding site" evidence="6">
    <location>
        <begin position="126"/>
        <end position="127"/>
    </location>
    <ligand>
        <name>S-adenosyl-L-methionine</name>
        <dbReference type="ChEBI" id="CHEBI:59789"/>
    </ligand>
</feature>
<feature type="binding site" evidence="6">
    <location>
        <position position="81"/>
    </location>
    <ligand>
        <name>S-adenosyl-L-methionine</name>
        <dbReference type="ChEBI" id="CHEBI:59789"/>
    </ligand>
</feature>
<name>A0A9D1N4A0_9FIRM</name>
<accession>A0A9D1N4A0</accession>
<dbReference type="FunFam" id="3.40.50.150:FF:000041">
    <property type="entry name" value="Ribosomal RNA small subunit methyltransferase G"/>
    <property type="match status" value="1"/>
</dbReference>
<dbReference type="GO" id="GO:0070043">
    <property type="term" value="F:rRNA (guanine-N7-)-methyltransferase activity"/>
    <property type="evidence" value="ECO:0007669"/>
    <property type="project" value="UniProtKB-UniRule"/>
</dbReference>
<reference evidence="7" key="1">
    <citation type="submission" date="2020-10" db="EMBL/GenBank/DDBJ databases">
        <authorList>
            <person name="Gilroy R."/>
        </authorList>
    </citation>
    <scope>NUCLEOTIDE SEQUENCE</scope>
    <source>
        <strain evidence="7">ChiGjej2B2-16831</strain>
    </source>
</reference>
<dbReference type="NCBIfam" id="TIGR00138">
    <property type="entry name" value="rsmG_gidB"/>
    <property type="match status" value="1"/>
</dbReference>
<feature type="binding site" evidence="6">
    <location>
        <position position="76"/>
    </location>
    <ligand>
        <name>S-adenosyl-L-methionine</name>
        <dbReference type="ChEBI" id="CHEBI:59789"/>
    </ligand>
</feature>
<comment type="function">
    <text evidence="6">Specifically methylates the N7 position of a guanine in 16S rRNA.</text>
</comment>
<dbReference type="PIRSF" id="PIRSF003078">
    <property type="entry name" value="GidB"/>
    <property type="match status" value="1"/>
</dbReference>
<evidence type="ECO:0000256" key="1">
    <source>
        <dbReference type="ARBA" id="ARBA00022490"/>
    </source>
</evidence>
<keyword evidence="4 6" id="KW-0808">Transferase</keyword>
<evidence type="ECO:0000256" key="6">
    <source>
        <dbReference type="HAMAP-Rule" id="MF_00074"/>
    </source>
</evidence>
<sequence>MTDRDRCVARLAALYPALTEDQADRFGRYYTLLVEWNRTRNLTAITEPEAVAEKHFFDSLAAAPLLPAAARCIDVGTGAGFPSIPLLIVRPDLAMTLLDALQKRIDFLQAALEALGLAAQCLHLRAEDAGRDPALRASFDAALTRAVAPLPVLLELTVPLLSVGGQSVAYKGDPAAELAAAQNACAQLRCACACIPVPAAYGARALVVAKKLAETPARFPRRAGLPAKQPL</sequence>
<gene>
    <name evidence="6 7" type="primary">rsmG</name>
    <name evidence="7" type="ORF">IAD24_05710</name>
</gene>
<dbReference type="PANTHER" id="PTHR31760:SF0">
    <property type="entry name" value="S-ADENOSYL-L-METHIONINE-DEPENDENT METHYLTRANSFERASES SUPERFAMILY PROTEIN"/>
    <property type="match status" value="1"/>
</dbReference>
<comment type="similarity">
    <text evidence="6">Belongs to the methyltransferase superfamily. RNA methyltransferase RsmG family.</text>
</comment>
<dbReference type="SUPFAM" id="SSF53335">
    <property type="entry name" value="S-adenosyl-L-methionine-dependent methyltransferases"/>
    <property type="match status" value="1"/>
</dbReference>
<evidence type="ECO:0000256" key="3">
    <source>
        <dbReference type="ARBA" id="ARBA00022603"/>
    </source>
</evidence>
<dbReference type="Gene3D" id="3.40.50.150">
    <property type="entry name" value="Vaccinia Virus protein VP39"/>
    <property type="match status" value="1"/>
</dbReference>
<evidence type="ECO:0000256" key="4">
    <source>
        <dbReference type="ARBA" id="ARBA00022679"/>
    </source>
</evidence>
<dbReference type="AlphaFoldDB" id="A0A9D1N4A0"/>
<evidence type="ECO:0000256" key="2">
    <source>
        <dbReference type="ARBA" id="ARBA00022552"/>
    </source>
</evidence>
<reference evidence="7" key="2">
    <citation type="journal article" date="2021" name="PeerJ">
        <title>Extensive microbial diversity within the chicken gut microbiome revealed by metagenomics and culture.</title>
        <authorList>
            <person name="Gilroy R."/>
            <person name="Ravi A."/>
            <person name="Getino M."/>
            <person name="Pursley I."/>
            <person name="Horton D.L."/>
            <person name="Alikhan N.F."/>
            <person name="Baker D."/>
            <person name="Gharbi K."/>
            <person name="Hall N."/>
            <person name="Watson M."/>
            <person name="Adriaenssens E.M."/>
            <person name="Foster-Nyarko E."/>
            <person name="Jarju S."/>
            <person name="Secka A."/>
            <person name="Antonio M."/>
            <person name="Oren A."/>
            <person name="Chaudhuri R.R."/>
            <person name="La Ragione R."/>
            <person name="Hildebrand F."/>
            <person name="Pallen M.J."/>
        </authorList>
    </citation>
    <scope>NUCLEOTIDE SEQUENCE</scope>
    <source>
        <strain evidence="7">ChiGjej2B2-16831</strain>
    </source>
</reference>
<evidence type="ECO:0000313" key="7">
    <source>
        <dbReference type="EMBL" id="HIU94641.1"/>
    </source>
</evidence>
<proteinExistence type="inferred from homology"/>
<evidence type="ECO:0000313" key="8">
    <source>
        <dbReference type="Proteomes" id="UP000824128"/>
    </source>
</evidence>
<dbReference type="GO" id="GO:0005829">
    <property type="term" value="C:cytosol"/>
    <property type="evidence" value="ECO:0007669"/>
    <property type="project" value="TreeGrafter"/>
</dbReference>
<feature type="binding site" evidence="6">
    <location>
        <position position="145"/>
    </location>
    <ligand>
        <name>S-adenosyl-L-methionine</name>
        <dbReference type="ChEBI" id="CHEBI:59789"/>
    </ligand>
</feature>
<keyword evidence="5 6" id="KW-0949">S-adenosyl-L-methionine</keyword>
<dbReference type="Proteomes" id="UP000824128">
    <property type="component" value="Unassembled WGS sequence"/>
</dbReference>
<dbReference type="PANTHER" id="PTHR31760">
    <property type="entry name" value="S-ADENOSYL-L-METHIONINE-DEPENDENT METHYLTRANSFERASES SUPERFAMILY PROTEIN"/>
    <property type="match status" value="1"/>
</dbReference>
<comment type="subcellular location">
    <subcellularLocation>
        <location evidence="6">Cytoplasm</location>
    </subcellularLocation>
</comment>
<keyword evidence="1 6" id="KW-0963">Cytoplasm</keyword>
<dbReference type="Pfam" id="PF02527">
    <property type="entry name" value="GidB"/>
    <property type="match status" value="1"/>
</dbReference>
<organism evidence="7 8">
    <name type="scientific">Candidatus Aphodomorpha intestinavium</name>
    <dbReference type="NCBI Taxonomy" id="2840672"/>
    <lineage>
        <taxon>Bacteria</taxon>
        <taxon>Bacillati</taxon>
        <taxon>Bacillota</taxon>
        <taxon>Clostridia</taxon>
        <taxon>Eubacteriales</taxon>
        <taxon>Candidatus Aphodomorpha</taxon>
    </lineage>
</organism>
<dbReference type="EMBL" id="DVNZ01000180">
    <property type="protein sequence ID" value="HIU94641.1"/>
    <property type="molecule type" value="Genomic_DNA"/>
</dbReference>
<comment type="caution">
    <text evidence="6">Lacks conserved residue(s) required for the propagation of feature annotation.</text>
</comment>
<evidence type="ECO:0000256" key="5">
    <source>
        <dbReference type="ARBA" id="ARBA00022691"/>
    </source>
</evidence>